<feature type="signal peptide" evidence="1">
    <location>
        <begin position="1"/>
        <end position="18"/>
    </location>
</feature>
<protein>
    <submittedName>
        <fullName evidence="2">Uncharacterized protein</fullName>
    </submittedName>
</protein>
<sequence length="822" mass="93612">MKSSIISSLSLLLASSLAFDCYPDPSKPPTKWCADGVFKCDWDQNQRFCEDVNYAYCGGTGTANDMAWLDKLAGGDRCCLGHGTIEKETEACRNHLRQRQLLYTQLYQVLAKSASQAHATAAMAADFIAQLLASADALSLSELETASCRLIEIRNSKTPLFRLPGELRNRIWRMALIEDIRSQHETFRDEAVSIAQERKEKALTTGTSTAAILREVADRRAFGDDHVGNIFKDMMFQREIKIIALPTFHNTTRQMKTEVESILYNEVMIWDEYDHLFRTWKQLLPYQMGGLFNIRKHGVPLLKLRKEYRANDIKTLVVVGFGTTRTFDPRRYPPARRGGRVRFAEELKLENLGWSIGNPYLVTEAASTGTPIRNDMFLASMNSSGVAQAIAAAAGLTITELESLELRLSSLKNSKQSLLRLPAELRNRIWYMALIEDIKDQVAKKGHLRTDKTRDCVAWTDCFQPLKRTLTITPPQFLNTCRQMKLEIESILFTEIMFFEEYDALFNKWKTLKPYHLGSLFNTRKFGLPVFAMYHLCRGEKKDNTREVIEREAKAGRFKRAGMNTWIHRLHSEEGASSPYNHSGNTFLTRLALLQNKMASESTLDKLESSSPLPTQLENSQSPLLRLPGELRNEIWRMALTKDIEHQVATLSGGKPVRLSNLQAPNPYTCTSWSCASQLHGSLDRITPPEFLIACRQMKLETESILYSEIMVFEEYDNVSKKWKLLEPYQLGSLFDTRKFGLPLFSTHHVCKTRDEIARQVIERDERGERSSLMHLRKGMVSFAEELGLESLEWSLGPSHLIDIGLEHPAFPKRGTDTARGL</sequence>
<proteinExistence type="predicted"/>
<dbReference type="OrthoDB" id="3650903at2759"/>
<evidence type="ECO:0000313" key="2">
    <source>
        <dbReference type="EMBL" id="PIA99811.1"/>
    </source>
</evidence>
<dbReference type="EMBL" id="LKMD01000101">
    <property type="protein sequence ID" value="PIA99811.1"/>
    <property type="molecule type" value="Genomic_DNA"/>
</dbReference>
<dbReference type="AlphaFoldDB" id="A0A2G5I4Y6"/>
<comment type="caution">
    <text evidence="2">The sequence shown here is derived from an EMBL/GenBank/DDBJ whole genome shotgun (WGS) entry which is preliminary data.</text>
</comment>
<dbReference type="PANTHER" id="PTHR38790">
    <property type="entry name" value="2EXR DOMAIN-CONTAINING PROTEIN-RELATED"/>
    <property type="match status" value="1"/>
</dbReference>
<organism evidence="2 3">
    <name type="scientific">Cercospora beticola</name>
    <name type="common">Sugarbeet leaf spot fungus</name>
    <dbReference type="NCBI Taxonomy" id="122368"/>
    <lineage>
        <taxon>Eukaryota</taxon>
        <taxon>Fungi</taxon>
        <taxon>Dikarya</taxon>
        <taxon>Ascomycota</taxon>
        <taxon>Pezizomycotina</taxon>
        <taxon>Dothideomycetes</taxon>
        <taxon>Dothideomycetidae</taxon>
        <taxon>Mycosphaerellales</taxon>
        <taxon>Mycosphaerellaceae</taxon>
        <taxon>Cercospora</taxon>
    </lineage>
</organism>
<evidence type="ECO:0000313" key="3">
    <source>
        <dbReference type="Proteomes" id="UP000230605"/>
    </source>
</evidence>
<keyword evidence="1" id="KW-0732">Signal</keyword>
<feature type="chain" id="PRO_5013761137" evidence="1">
    <location>
        <begin position="19"/>
        <end position="822"/>
    </location>
</feature>
<evidence type="ECO:0000256" key="1">
    <source>
        <dbReference type="SAM" id="SignalP"/>
    </source>
</evidence>
<dbReference type="Proteomes" id="UP000230605">
    <property type="component" value="Chromosome 3"/>
</dbReference>
<name>A0A2G5I4Y6_CERBT</name>
<gene>
    <name evidence="2" type="ORF">CB0940_02494</name>
</gene>
<reference evidence="2 3" key="1">
    <citation type="submission" date="2015-10" db="EMBL/GenBank/DDBJ databases">
        <title>The cercosporin biosynthetic gene cluster was horizontally transferred to several fungal lineages and shown to be expanded in Cercospora beticola based on microsynteny with recipient genomes.</title>
        <authorList>
            <person name="De Jonge R."/>
            <person name="Ebert M.K."/>
            <person name="Suttle J.C."/>
            <person name="Jurick Ii W.M."/>
            <person name="Secor G.A."/>
            <person name="Thomma B.P."/>
            <person name="Van De Peer Y."/>
            <person name="Bolton M.D."/>
        </authorList>
    </citation>
    <scope>NUCLEOTIDE SEQUENCE [LARGE SCALE GENOMIC DNA]</scope>
    <source>
        <strain evidence="2 3">09-40</strain>
    </source>
</reference>
<accession>A0A2G5I4Y6</accession>